<dbReference type="EMBL" id="JBBPBM010000002">
    <property type="protein sequence ID" value="KAK8596196.1"/>
    <property type="molecule type" value="Genomic_DNA"/>
</dbReference>
<sequence>MAPQRRAEVVVKSTRKIERETVPLEDKAEEKEERVITEIPIEDEPTKEQPRKVRVPVEGPGQNRVQQQEQKEPKNKEDGKKRKRNSMAMKGTRRTFSGYSNRSVLGWQFRRKPCR</sequence>
<name>A0ABR2G6Q1_9ROSI</name>
<accession>A0ABR2G6Q1</accession>
<reference evidence="2 3" key="1">
    <citation type="journal article" date="2024" name="G3 (Bethesda)">
        <title>Genome assembly of Hibiscus sabdariffa L. provides insights into metabolisms of medicinal natural products.</title>
        <authorList>
            <person name="Kim T."/>
        </authorList>
    </citation>
    <scope>NUCLEOTIDE SEQUENCE [LARGE SCALE GENOMIC DNA]</scope>
    <source>
        <strain evidence="2">TK-2024</strain>
        <tissue evidence="2">Old leaves</tissue>
    </source>
</reference>
<feature type="region of interest" description="Disordered" evidence="1">
    <location>
        <begin position="21"/>
        <end position="115"/>
    </location>
</feature>
<evidence type="ECO:0000313" key="3">
    <source>
        <dbReference type="Proteomes" id="UP001472677"/>
    </source>
</evidence>
<comment type="caution">
    <text evidence="2">The sequence shown here is derived from an EMBL/GenBank/DDBJ whole genome shotgun (WGS) entry which is preliminary data.</text>
</comment>
<feature type="compositionally biased region" description="Polar residues" evidence="1">
    <location>
        <begin position="94"/>
        <end position="103"/>
    </location>
</feature>
<evidence type="ECO:0000256" key="1">
    <source>
        <dbReference type="SAM" id="MobiDB-lite"/>
    </source>
</evidence>
<protein>
    <submittedName>
        <fullName evidence="2">Uncharacterized protein</fullName>
    </submittedName>
</protein>
<evidence type="ECO:0000313" key="2">
    <source>
        <dbReference type="EMBL" id="KAK8596196.1"/>
    </source>
</evidence>
<proteinExistence type="predicted"/>
<feature type="compositionally biased region" description="Basic and acidic residues" evidence="1">
    <location>
        <begin position="69"/>
        <end position="80"/>
    </location>
</feature>
<dbReference type="Proteomes" id="UP001472677">
    <property type="component" value="Unassembled WGS sequence"/>
</dbReference>
<gene>
    <name evidence="2" type="ORF">V6N12_064695</name>
</gene>
<keyword evidence="3" id="KW-1185">Reference proteome</keyword>
<feature type="compositionally biased region" description="Basic and acidic residues" evidence="1">
    <location>
        <begin position="21"/>
        <end position="36"/>
    </location>
</feature>
<organism evidence="2 3">
    <name type="scientific">Hibiscus sabdariffa</name>
    <name type="common">roselle</name>
    <dbReference type="NCBI Taxonomy" id="183260"/>
    <lineage>
        <taxon>Eukaryota</taxon>
        <taxon>Viridiplantae</taxon>
        <taxon>Streptophyta</taxon>
        <taxon>Embryophyta</taxon>
        <taxon>Tracheophyta</taxon>
        <taxon>Spermatophyta</taxon>
        <taxon>Magnoliopsida</taxon>
        <taxon>eudicotyledons</taxon>
        <taxon>Gunneridae</taxon>
        <taxon>Pentapetalae</taxon>
        <taxon>rosids</taxon>
        <taxon>malvids</taxon>
        <taxon>Malvales</taxon>
        <taxon>Malvaceae</taxon>
        <taxon>Malvoideae</taxon>
        <taxon>Hibiscus</taxon>
    </lineage>
</organism>